<comment type="caution">
    <text evidence="1">The sequence shown here is derived from an EMBL/GenBank/DDBJ whole genome shotgun (WGS) entry which is preliminary data.</text>
</comment>
<evidence type="ECO:0000313" key="1">
    <source>
        <dbReference type="EMBL" id="NID14408.1"/>
    </source>
</evidence>
<organism evidence="1 2">
    <name type="scientific">Luteibacter yeojuensis</name>
    <dbReference type="NCBI Taxonomy" id="345309"/>
    <lineage>
        <taxon>Bacteria</taxon>
        <taxon>Pseudomonadati</taxon>
        <taxon>Pseudomonadota</taxon>
        <taxon>Gammaproteobacteria</taxon>
        <taxon>Lysobacterales</taxon>
        <taxon>Rhodanobacteraceae</taxon>
        <taxon>Luteibacter</taxon>
    </lineage>
</organism>
<evidence type="ECO:0000313" key="2">
    <source>
        <dbReference type="Proteomes" id="UP000518878"/>
    </source>
</evidence>
<gene>
    <name evidence="1" type="ORF">HBF32_02890</name>
</gene>
<dbReference type="Proteomes" id="UP000518878">
    <property type="component" value="Unassembled WGS sequence"/>
</dbReference>
<dbReference type="RefSeq" id="WP_166698123.1">
    <property type="nucleotide sequence ID" value="NZ_JAAQTL010000001.1"/>
</dbReference>
<proteinExistence type="predicted"/>
<sequence length="209" mass="21790">MNADGVTVQIDDTYANLAVVEMGTIATNTATSAGGNSGVTFSRSGLKNPLIAVAGSTSQVAVAWLQNAGSGTWGFNIAAAGGVGTQCKYLIFDNPPASNPNYGFQVFDSSGNKTFDGSLRYLRVVDMQVNISDGAVLNYDASKQYAVCHLIFGFRVWNQTGFNQVVASRASGGSVTLNYITINSVPGSPPQLNAALSSILVVDITNYGL</sequence>
<accession>A0A7X5QS60</accession>
<reference evidence="1 2" key="1">
    <citation type="journal article" date="2006" name="Int. J. Syst. Evol. Microbiol.">
        <title>Dyella yeojuensis sp. nov., isolated from greenhouse soil in Korea.</title>
        <authorList>
            <person name="Kim B.Y."/>
            <person name="Weon H.Y."/>
            <person name="Lee K.H."/>
            <person name="Seok S.J."/>
            <person name="Kwon S.W."/>
            <person name="Go S.J."/>
            <person name="Stackebrandt E."/>
        </authorList>
    </citation>
    <scope>NUCLEOTIDE SEQUENCE [LARGE SCALE GENOMIC DNA]</scope>
    <source>
        <strain evidence="1 2">DSM 17673</strain>
    </source>
</reference>
<name>A0A7X5QS60_9GAMM</name>
<dbReference type="AlphaFoldDB" id="A0A7X5QS60"/>
<keyword evidence="2" id="KW-1185">Reference proteome</keyword>
<protein>
    <submittedName>
        <fullName evidence="1">Uncharacterized protein</fullName>
    </submittedName>
</protein>
<dbReference type="EMBL" id="JAAQTL010000001">
    <property type="protein sequence ID" value="NID14408.1"/>
    <property type="molecule type" value="Genomic_DNA"/>
</dbReference>